<evidence type="ECO:0000313" key="9">
    <source>
        <dbReference type="Proteomes" id="UP000823612"/>
    </source>
</evidence>
<evidence type="ECO:0000256" key="5">
    <source>
        <dbReference type="ARBA" id="ARBA00022989"/>
    </source>
</evidence>
<reference evidence="8" key="2">
    <citation type="journal article" date="2021" name="PeerJ">
        <title>Extensive microbial diversity within the chicken gut microbiome revealed by metagenomics and culture.</title>
        <authorList>
            <person name="Gilroy R."/>
            <person name="Ravi A."/>
            <person name="Getino M."/>
            <person name="Pursley I."/>
            <person name="Horton D.L."/>
            <person name="Alikhan N.F."/>
            <person name="Baker D."/>
            <person name="Gharbi K."/>
            <person name="Hall N."/>
            <person name="Watson M."/>
            <person name="Adriaenssens E.M."/>
            <person name="Foster-Nyarko E."/>
            <person name="Jarju S."/>
            <person name="Secka A."/>
            <person name="Antonio M."/>
            <person name="Oren A."/>
            <person name="Chaudhuri R.R."/>
            <person name="La Ragione R."/>
            <person name="Hildebrand F."/>
            <person name="Pallen M.J."/>
        </authorList>
    </citation>
    <scope>NUCLEOTIDE SEQUENCE</scope>
    <source>
        <strain evidence="8">2889</strain>
    </source>
</reference>
<evidence type="ECO:0000313" key="8">
    <source>
        <dbReference type="EMBL" id="MBO8432611.1"/>
    </source>
</evidence>
<evidence type="ECO:0000256" key="4">
    <source>
        <dbReference type="ARBA" id="ARBA00022692"/>
    </source>
</evidence>
<keyword evidence="7" id="KW-0813">Transport</keyword>
<gene>
    <name evidence="8" type="ORF">IAB08_04895</name>
</gene>
<name>A0A9D9DS08_9BACT</name>
<evidence type="ECO:0000256" key="2">
    <source>
        <dbReference type="ARBA" id="ARBA00005811"/>
    </source>
</evidence>
<dbReference type="AlphaFoldDB" id="A0A9D9DS08"/>
<dbReference type="GO" id="GO:0022857">
    <property type="term" value="F:transmembrane transporter activity"/>
    <property type="evidence" value="ECO:0007669"/>
    <property type="project" value="InterPro"/>
</dbReference>
<dbReference type="PANTHER" id="PTHR30558:SF3">
    <property type="entry name" value="BIOPOLYMER TRANSPORT PROTEIN EXBD-RELATED"/>
    <property type="match status" value="1"/>
</dbReference>
<accession>A0A9D9DS08</accession>
<reference evidence="8" key="1">
    <citation type="submission" date="2020-10" db="EMBL/GenBank/DDBJ databases">
        <authorList>
            <person name="Gilroy R."/>
        </authorList>
    </citation>
    <scope>NUCLEOTIDE SEQUENCE</scope>
    <source>
        <strain evidence="8">2889</strain>
    </source>
</reference>
<comment type="similarity">
    <text evidence="2 7">Belongs to the ExbD/TolR family.</text>
</comment>
<evidence type="ECO:0000256" key="6">
    <source>
        <dbReference type="ARBA" id="ARBA00023136"/>
    </source>
</evidence>
<keyword evidence="3" id="KW-1003">Cell membrane</keyword>
<keyword evidence="4 7" id="KW-0812">Transmembrane</keyword>
<evidence type="ECO:0000256" key="7">
    <source>
        <dbReference type="RuleBase" id="RU003879"/>
    </source>
</evidence>
<proteinExistence type="inferred from homology"/>
<evidence type="ECO:0000256" key="3">
    <source>
        <dbReference type="ARBA" id="ARBA00022475"/>
    </source>
</evidence>
<organism evidence="8 9">
    <name type="scientific">Candidatus Pullibacteroides excrementavium</name>
    <dbReference type="NCBI Taxonomy" id="2840905"/>
    <lineage>
        <taxon>Bacteria</taxon>
        <taxon>Pseudomonadati</taxon>
        <taxon>Bacteroidota</taxon>
        <taxon>Bacteroidia</taxon>
        <taxon>Bacteroidales</taxon>
        <taxon>Candidatus Pullibacteroides</taxon>
    </lineage>
</organism>
<dbReference type="Proteomes" id="UP000823612">
    <property type="component" value="Unassembled WGS sequence"/>
</dbReference>
<keyword evidence="5" id="KW-1133">Transmembrane helix</keyword>
<dbReference type="PANTHER" id="PTHR30558">
    <property type="entry name" value="EXBD MEMBRANE COMPONENT OF PMF-DRIVEN MACROMOLECULE IMPORT SYSTEM"/>
    <property type="match status" value="1"/>
</dbReference>
<dbReference type="GO" id="GO:0005886">
    <property type="term" value="C:plasma membrane"/>
    <property type="evidence" value="ECO:0007669"/>
    <property type="project" value="UniProtKB-SubCell"/>
</dbReference>
<evidence type="ECO:0000256" key="1">
    <source>
        <dbReference type="ARBA" id="ARBA00004162"/>
    </source>
</evidence>
<dbReference type="Pfam" id="PF02472">
    <property type="entry name" value="ExbD"/>
    <property type="match status" value="1"/>
</dbReference>
<sequence>MAKKSPTINGGSMSDISFLLLTFFLLTSSMDTDTGIARKLPQMLPPDAPKPEIHDRNVFKVAINFRDELQVQGQLSDLSVLRDMAKDFLANPSSDPKKSEIKIEEIPLLGAVPVSKGVVSLKSDRGTSYEMYIKVQNEITAAFRELRDELSEEKFGVKFADLTRDDQIEAIQDAIPLTISEAEPTNAVITTGGN</sequence>
<keyword evidence="7" id="KW-0653">Protein transport</keyword>
<dbReference type="GO" id="GO:0015031">
    <property type="term" value="P:protein transport"/>
    <property type="evidence" value="ECO:0007669"/>
    <property type="project" value="UniProtKB-KW"/>
</dbReference>
<keyword evidence="6" id="KW-0472">Membrane</keyword>
<dbReference type="InterPro" id="IPR003400">
    <property type="entry name" value="ExbD"/>
</dbReference>
<comment type="subcellular location">
    <subcellularLocation>
        <location evidence="1">Cell membrane</location>
        <topology evidence="1">Single-pass membrane protein</topology>
    </subcellularLocation>
    <subcellularLocation>
        <location evidence="7">Cell membrane</location>
        <topology evidence="7">Single-pass type II membrane protein</topology>
    </subcellularLocation>
</comment>
<comment type="caution">
    <text evidence="8">The sequence shown here is derived from an EMBL/GenBank/DDBJ whole genome shotgun (WGS) entry which is preliminary data.</text>
</comment>
<dbReference type="EMBL" id="JADIMZ010000074">
    <property type="protein sequence ID" value="MBO8432611.1"/>
    <property type="molecule type" value="Genomic_DNA"/>
</dbReference>
<protein>
    <submittedName>
        <fullName evidence="8">Biopolymer transporter ExbD</fullName>
    </submittedName>
</protein>